<feature type="region of interest" description="Disordered" evidence="3">
    <location>
        <begin position="1"/>
        <end position="28"/>
    </location>
</feature>
<reference evidence="6" key="1">
    <citation type="submission" date="2016-10" db="EMBL/GenBank/DDBJ databases">
        <authorList>
            <person name="Varghese N."/>
            <person name="Submissions S."/>
        </authorList>
    </citation>
    <scope>NUCLEOTIDE SEQUENCE [LARGE SCALE GENOMIC DNA]</scope>
    <source>
        <strain evidence="6">JCM 21621</strain>
    </source>
</reference>
<dbReference type="CDD" id="cd06464">
    <property type="entry name" value="ACD_sHsps-like"/>
    <property type="match status" value="1"/>
</dbReference>
<feature type="compositionally biased region" description="Basic and acidic residues" evidence="3">
    <location>
        <begin position="1"/>
        <end position="18"/>
    </location>
</feature>
<evidence type="ECO:0000313" key="6">
    <source>
        <dbReference type="Proteomes" id="UP000242957"/>
    </source>
</evidence>
<sequence>MASEEKELPIQTSEESRKTPATSETWHPLENLRQQIDRLFEDFSRSPLHLPFGRSAFDFEPFWRRPMPGQKLPAVDIAEKDNAYEITAELPGLEEKDIQVRLANGNLIIKGEKKEEKEDKQKDYYLSERHYGSFQRVFNLPKDIDAERISASFSKGVLTVALPKHPEAIKPEKEIPVKPAE</sequence>
<dbReference type="Pfam" id="PF00011">
    <property type="entry name" value="HSP20"/>
    <property type="match status" value="1"/>
</dbReference>
<evidence type="ECO:0000256" key="1">
    <source>
        <dbReference type="PROSITE-ProRule" id="PRU00285"/>
    </source>
</evidence>
<dbReference type="Proteomes" id="UP000242957">
    <property type="component" value="Unassembled WGS sequence"/>
</dbReference>
<dbReference type="STRING" id="198616.SAMN05216193_104206"/>
<keyword evidence="6" id="KW-1185">Reference proteome</keyword>
<evidence type="ECO:0000313" key="5">
    <source>
        <dbReference type="EMBL" id="SDN67013.1"/>
    </source>
</evidence>
<gene>
    <name evidence="5" type="ORF">SAMN05216193_104206</name>
</gene>
<dbReference type="InterPro" id="IPR031107">
    <property type="entry name" value="Small_HSP"/>
</dbReference>
<organism evidence="5 6">
    <name type="scientific">Pseudomonas jinjuensis</name>
    <dbReference type="NCBI Taxonomy" id="198616"/>
    <lineage>
        <taxon>Bacteria</taxon>
        <taxon>Pseudomonadati</taxon>
        <taxon>Pseudomonadota</taxon>
        <taxon>Gammaproteobacteria</taxon>
        <taxon>Pseudomonadales</taxon>
        <taxon>Pseudomonadaceae</taxon>
        <taxon>Pseudomonas</taxon>
    </lineage>
</organism>
<evidence type="ECO:0000256" key="3">
    <source>
        <dbReference type="SAM" id="MobiDB-lite"/>
    </source>
</evidence>
<protein>
    <submittedName>
        <fullName evidence="5">HSP20 family protein</fullName>
    </submittedName>
</protein>
<dbReference type="PANTHER" id="PTHR11527">
    <property type="entry name" value="HEAT-SHOCK PROTEIN 20 FAMILY MEMBER"/>
    <property type="match status" value="1"/>
</dbReference>
<dbReference type="PROSITE" id="PS01031">
    <property type="entry name" value="SHSP"/>
    <property type="match status" value="1"/>
</dbReference>
<dbReference type="SUPFAM" id="SSF49764">
    <property type="entry name" value="HSP20-like chaperones"/>
    <property type="match status" value="1"/>
</dbReference>
<dbReference type="InterPro" id="IPR002068">
    <property type="entry name" value="A-crystallin/Hsp20_dom"/>
</dbReference>
<dbReference type="InterPro" id="IPR008978">
    <property type="entry name" value="HSP20-like_chaperone"/>
</dbReference>
<evidence type="ECO:0000256" key="2">
    <source>
        <dbReference type="RuleBase" id="RU003616"/>
    </source>
</evidence>
<name>A0A1H0DA48_9PSED</name>
<dbReference type="Gene3D" id="2.60.40.790">
    <property type="match status" value="1"/>
</dbReference>
<dbReference type="EMBL" id="FNIJ01000004">
    <property type="protein sequence ID" value="SDN67013.1"/>
    <property type="molecule type" value="Genomic_DNA"/>
</dbReference>
<accession>A0A1H0DA48</accession>
<feature type="domain" description="SHSP" evidence="4">
    <location>
        <begin position="66"/>
        <end position="180"/>
    </location>
</feature>
<dbReference type="RefSeq" id="WP_084311835.1">
    <property type="nucleotide sequence ID" value="NZ_FNIJ01000004.1"/>
</dbReference>
<proteinExistence type="inferred from homology"/>
<dbReference type="AlphaFoldDB" id="A0A1H0DA48"/>
<dbReference type="OrthoDB" id="9792695at2"/>
<comment type="similarity">
    <text evidence="1 2">Belongs to the small heat shock protein (HSP20) family.</text>
</comment>
<evidence type="ECO:0000259" key="4">
    <source>
        <dbReference type="PROSITE" id="PS01031"/>
    </source>
</evidence>